<evidence type="ECO:0000256" key="1">
    <source>
        <dbReference type="ARBA" id="ARBA00004571"/>
    </source>
</evidence>
<keyword evidence="4" id="KW-1134">Transmembrane beta strand</keyword>
<evidence type="ECO:0000259" key="16">
    <source>
        <dbReference type="Pfam" id="PF02563"/>
    </source>
</evidence>
<evidence type="ECO:0000256" key="4">
    <source>
        <dbReference type="ARBA" id="ARBA00022452"/>
    </source>
</evidence>
<keyword evidence="20" id="KW-1185">Reference proteome</keyword>
<evidence type="ECO:0000256" key="10">
    <source>
        <dbReference type="ARBA" id="ARBA00023114"/>
    </source>
</evidence>
<gene>
    <name evidence="19" type="ORF">NBZ79_07415</name>
</gene>
<dbReference type="PANTHER" id="PTHR33619">
    <property type="entry name" value="POLYSACCHARIDE EXPORT PROTEIN GFCE-RELATED"/>
    <property type="match status" value="1"/>
</dbReference>
<comment type="similarity">
    <text evidence="2">Belongs to the BexD/CtrA/VexA family.</text>
</comment>
<keyword evidence="14" id="KW-0449">Lipoprotein</keyword>
<reference evidence="19" key="1">
    <citation type="submission" date="2022-06" db="EMBL/GenBank/DDBJ databases">
        <title>Sneathiella actinostolidae sp. nov., isolated from a sea anemonein the Western Pacific Ocean.</title>
        <authorList>
            <person name="Wei M.J."/>
        </authorList>
    </citation>
    <scope>NUCLEOTIDE SEQUENCE</scope>
    <source>
        <strain evidence="19">PHK-P5</strain>
    </source>
</reference>
<protein>
    <submittedName>
        <fullName evidence="19">SLBB domain-containing protein</fullName>
    </submittedName>
</protein>
<keyword evidence="6" id="KW-0812">Transmembrane</keyword>
<keyword evidence="3" id="KW-0813">Transport</keyword>
<feature type="domain" description="Polysaccharide export protein N-terminal" evidence="16">
    <location>
        <begin position="84"/>
        <end position="158"/>
    </location>
</feature>
<dbReference type="EMBL" id="CP098747">
    <property type="protein sequence ID" value="USG62802.1"/>
    <property type="molecule type" value="Genomic_DNA"/>
</dbReference>
<feature type="chain" id="PRO_5046721797" evidence="15">
    <location>
        <begin position="23"/>
        <end position="560"/>
    </location>
</feature>
<evidence type="ECO:0000256" key="3">
    <source>
        <dbReference type="ARBA" id="ARBA00022448"/>
    </source>
</evidence>
<evidence type="ECO:0000256" key="7">
    <source>
        <dbReference type="ARBA" id="ARBA00022729"/>
    </source>
</evidence>
<comment type="subcellular location">
    <subcellularLocation>
        <location evidence="1">Cell outer membrane</location>
        <topology evidence="1">Multi-pass membrane protein</topology>
    </subcellularLocation>
</comment>
<dbReference type="RefSeq" id="WP_251936958.1">
    <property type="nucleotide sequence ID" value="NZ_CP098747.1"/>
</dbReference>
<evidence type="ECO:0000256" key="11">
    <source>
        <dbReference type="ARBA" id="ARBA00023136"/>
    </source>
</evidence>
<dbReference type="Gene3D" id="3.30.1950.10">
    <property type="entry name" value="wza like domain"/>
    <property type="match status" value="1"/>
</dbReference>
<evidence type="ECO:0000256" key="2">
    <source>
        <dbReference type="ARBA" id="ARBA00009450"/>
    </source>
</evidence>
<dbReference type="InterPro" id="IPR049712">
    <property type="entry name" value="Poly_export"/>
</dbReference>
<feature type="signal peptide" evidence="15">
    <location>
        <begin position="1"/>
        <end position="22"/>
    </location>
</feature>
<feature type="domain" description="SLBB" evidence="18">
    <location>
        <begin position="166"/>
        <end position="242"/>
    </location>
</feature>
<evidence type="ECO:0000259" key="18">
    <source>
        <dbReference type="Pfam" id="PF22461"/>
    </source>
</evidence>
<keyword evidence="10" id="KW-0626">Porin</keyword>
<proteinExistence type="inferred from homology"/>
<dbReference type="Pfam" id="PF22461">
    <property type="entry name" value="SLBB_2"/>
    <property type="match status" value="1"/>
</dbReference>
<feature type="domain" description="Soluble ligand binding" evidence="17">
    <location>
        <begin position="461"/>
        <end position="510"/>
    </location>
</feature>
<name>A0ABY4W6K1_9PROT</name>
<dbReference type="Proteomes" id="UP001056291">
    <property type="component" value="Chromosome"/>
</dbReference>
<evidence type="ECO:0000256" key="8">
    <source>
        <dbReference type="ARBA" id="ARBA00023047"/>
    </source>
</evidence>
<dbReference type="Gene3D" id="3.10.560.10">
    <property type="entry name" value="Outer membrane lipoprotein wza domain like"/>
    <property type="match status" value="2"/>
</dbReference>
<dbReference type="InterPro" id="IPR054765">
    <property type="entry name" value="SLBB_dom"/>
</dbReference>
<dbReference type="Pfam" id="PF10531">
    <property type="entry name" value="SLBB"/>
    <property type="match status" value="1"/>
</dbReference>
<sequence length="560" mass="60686">MSCIKPIAILAALAFSITNVFAQSLAPITTEGIISPDDTVLPKISPDLPTSSLPRAGKVSGSEDLRPFGAALFDSPIVTASAGPNPDYVVNVGDEILVRIWGSLTADIRTVVDQQGNIFIPQVGPIAVSGVRAGEISKYVEKPISKVFQDNVAVYVTLMQWQSIGVFVSGFVQHPGRYPGISTESVLEFLSRAGGIDEAQGSFRNISILRKGKTIEKIDLYDFLLGGILPRVQFRDGDTIFVGSQLPTIAVSGTVRNGYWFETNIEGGMSGNALIPLARPLPQSTYAKLIGTRAGQPLTKYIPLAQVKDLTFEDQDQLEFVADAQINSLTIEITGSYESPSTLVTDQNATLKQVLNYIEIDPSLADTSAVHIRRQSVAQQQKVSLEMSLDRLERSLLDIPIATEGEAAIRKAEAELVSKYIARARTVTPDGTVVVLDSSDEMVDLPLEDGDTIVIPRKRSVVIVSGEVLAPQAIVYEKNQSVKNLIKRAGGFTERADEEKIIIRKTNGQVFVTVPDSLVSPGDEIFVIPKIEFKTFQFTKDIVQIVYQIAVATGVLIGIL</sequence>
<dbReference type="InterPro" id="IPR003715">
    <property type="entry name" value="Poly_export_N"/>
</dbReference>
<keyword evidence="5" id="KW-0762">Sugar transport</keyword>
<dbReference type="InterPro" id="IPR019554">
    <property type="entry name" value="Soluble_ligand-bd"/>
</dbReference>
<keyword evidence="9" id="KW-0406">Ion transport</keyword>
<evidence type="ECO:0000256" key="13">
    <source>
        <dbReference type="ARBA" id="ARBA00023237"/>
    </source>
</evidence>
<keyword evidence="11" id="KW-0472">Membrane</keyword>
<dbReference type="Pfam" id="PF02563">
    <property type="entry name" value="Poly_export"/>
    <property type="match status" value="1"/>
</dbReference>
<keyword evidence="13" id="KW-0998">Cell outer membrane</keyword>
<dbReference type="PANTHER" id="PTHR33619:SF3">
    <property type="entry name" value="POLYSACCHARIDE EXPORT PROTEIN GFCE-RELATED"/>
    <property type="match status" value="1"/>
</dbReference>
<evidence type="ECO:0000256" key="6">
    <source>
        <dbReference type="ARBA" id="ARBA00022692"/>
    </source>
</evidence>
<evidence type="ECO:0000313" key="20">
    <source>
        <dbReference type="Proteomes" id="UP001056291"/>
    </source>
</evidence>
<keyword evidence="7 15" id="KW-0732">Signal</keyword>
<evidence type="ECO:0000256" key="14">
    <source>
        <dbReference type="ARBA" id="ARBA00023288"/>
    </source>
</evidence>
<evidence type="ECO:0000259" key="17">
    <source>
        <dbReference type="Pfam" id="PF10531"/>
    </source>
</evidence>
<evidence type="ECO:0000313" key="19">
    <source>
        <dbReference type="EMBL" id="USG62802.1"/>
    </source>
</evidence>
<evidence type="ECO:0000256" key="15">
    <source>
        <dbReference type="SAM" id="SignalP"/>
    </source>
</evidence>
<evidence type="ECO:0000256" key="5">
    <source>
        <dbReference type="ARBA" id="ARBA00022597"/>
    </source>
</evidence>
<keyword evidence="12" id="KW-0564">Palmitate</keyword>
<organism evidence="19 20">
    <name type="scientific">Sneathiella marina</name>
    <dbReference type="NCBI Taxonomy" id="2950108"/>
    <lineage>
        <taxon>Bacteria</taxon>
        <taxon>Pseudomonadati</taxon>
        <taxon>Pseudomonadota</taxon>
        <taxon>Alphaproteobacteria</taxon>
        <taxon>Sneathiellales</taxon>
        <taxon>Sneathiellaceae</taxon>
        <taxon>Sneathiella</taxon>
    </lineage>
</organism>
<keyword evidence="8" id="KW-0625">Polysaccharide transport</keyword>
<evidence type="ECO:0000256" key="12">
    <source>
        <dbReference type="ARBA" id="ARBA00023139"/>
    </source>
</evidence>
<evidence type="ECO:0000256" key="9">
    <source>
        <dbReference type="ARBA" id="ARBA00023065"/>
    </source>
</evidence>
<accession>A0ABY4W6K1</accession>